<comment type="function">
    <text evidence="6">Catalyzes the 2'-O-methylation of the ribose of cytidine 1402 (C1402) in 16S rRNA.</text>
</comment>
<dbReference type="Gene3D" id="3.40.1010.10">
    <property type="entry name" value="Cobalt-precorrin-4 Transmethylase, Domain 1"/>
    <property type="match status" value="1"/>
</dbReference>
<dbReference type="InterPro" id="IPR035996">
    <property type="entry name" value="4pyrrol_Methylase_sf"/>
</dbReference>
<keyword evidence="4 6" id="KW-0808">Transferase</keyword>
<comment type="caution">
    <text evidence="8">The sequence shown here is derived from an EMBL/GenBank/DDBJ whole genome shotgun (WGS) entry which is preliminary data.</text>
</comment>
<dbReference type="FunFam" id="3.40.1010.10:FF:000007">
    <property type="entry name" value="Ribosomal RNA small subunit methyltransferase I"/>
    <property type="match status" value="1"/>
</dbReference>
<gene>
    <name evidence="6" type="primary">rsmI</name>
    <name evidence="8" type="ORF">HMPREF9333_02239</name>
</gene>
<comment type="catalytic activity">
    <reaction evidence="6">
        <text>cytidine(1402) in 16S rRNA + S-adenosyl-L-methionine = 2'-O-methylcytidine(1402) in 16S rRNA + S-adenosyl-L-homocysteine + H(+)</text>
        <dbReference type="Rhea" id="RHEA:42924"/>
        <dbReference type="Rhea" id="RHEA-COMP:10285"/>
        <dbReference type="Rhea" id="RHEA-COMP:10286"/>
        <dbReference type="ChEBI" id="CHEBI:15378"/>
        <dbReference type="ChEBI" id="CHEBI:57856"/>
        <dbReference type="ChEBI" id="CHEBI:59789"/>
        <dbReference type="ChEBI" id="CHEBI:74495"/>
        <dbReference type="ChEBI" id="CHEBI:82748"/>
        <dbReference type="EC" id="2.1.1.198"/>
    </reaction>
</comment>
<dbReference type="AlphaFoldDB" id="G5GKZ4"/>
<evidence type="ECO:0000313" key="9">
    <source>
        <dbReference type="Proteomes" id="UP000003011"/>
    </source>
</evidence>
<dbReference type="SUPFAM" id="SSF53790">
    <property type="entry name" value="Tetrapyrrole methylase"/>
    <property type="match status" value="1"/>
</dbReference>
<dbReference type="CDD" id="cd11648">
    <property type="entry name" value="RsmI"/>
    <property type="match status" value="1"/>
</dbReference>
<evidence type="ECO:0000313" key="8">
    <source>
        <dbReference type="EMBL" id="EHI54597.1"/>
    </source>
</evidence>
<evidence type="ECO:0000256" key="1">
    <source>
        <dbReference type="ARBA" id="ARBA00022490"/>
    </source>
</evidence>
<evidence type="ECO:0000256" key="3">
    <source>
        <dbReference type="ARBA" id="ARBA00022603"/>
    </source>
</evidence>
<reference evidence="8 9" key="1">
    <citation type="submission" date="2011-08" db="EMBL/GenBank/DDBJ databases">
        <title>The Genome Sequence of Johnsonella ignava ATCC 51276.</title>
        <authorList>
            <consortium name="The Broad Institute Genome Sequencing Platform"/>
            <person name="Earl A."/>
            <person name="Ward D."/>
            <person name="Feldgarden M."/>
            <person name="Gevers D."/>
            <person name="Izard J."/>
            <person name="Blanton J.M."/>
            <person name="Baranova O.V."/>
            <person name="Dewhirst F.E."/>
            <person name="Young S.K."/>
            <person name="Zeng Q."/>
            <person name="Gargeya S."/>
            <person name="Fitzgerald M."/>
            <person name="Haas B."/>
            <person name="Abouelleil A."/>
            <person name="Alvarado L."/>
            <person name="Arachchi H.M."/>
            <person name="Berlin A."/>
            <person name="Brown A."/>
            <person name="Chapman S.B."/>
            <person name="Chen Z."/>
            <person name="Dunbar C."/>
            <person name="Freedman E."/>
            <person name="Gearin G."/>
            <person name="Gellesch M."/>
            <person name="Goldberg J."/>
            <person name="Griggs A."/>
            <person name="Gujja S."/>
            <person name="Heiman D."/>
            <person name="Howarth C."/>
            <person name="Larson L."/>
            <person name="Lui A."/>
            <person name="MacDonald P.J.P."/>
            <person name="Montmayeur A."/>
            <person name="Murphy C."/>
            <person name="Neiman D."/>
            <person name="Pearson M."/>
            <person name="Priest M."/>
            <person name="Roberts A."/>
            <person name="Saif S."/>
            <person name="Shea T."/>
            <person name="Shenoy N."/>
            <person name="Sisk P."/>
            <person name="Stolte C."/>
            <person name="Sykes S."/>
            <person name="Wortman J."/>
            <person name="Nusbaum C."/>
            <person name="Birren B."/>
        </authorList>
    </citation>
    <scope>NUCLEOTIDE SEQUENCE [LARGE SCALE GENOMIC DNA]</scope>
    <source>
        <strain evidence="8 9">ATCC 51276</strain>
    </source>
</reference>
<keyword evidence="3 6" id="KW-0489">Methyltransferase</keyword>
<keyword evidence="2 6" id="KW-0698">rRNA processing</keyword>
<dbReference type="OrthoDB" id="9809084at2"/>
<dbReference type="PANTHER" id="PTHR46111:SF1">
    <property type="entry name" value="RIBOSOMAL RNA SMALL SUBUNIT METHYLTRANSFERASE I"/>
    <property type="match status" value="1"/>
</dbReference>
<dbReference type="HOGENOM" id="CLU_044779_2_0_9"/>
<dbReference type="PANTHER" id="PTHR46111">
    <property type="entry name" value="RIBOSOMAL RNA SMALL SUBUNIT METHYLTRANSFERASE I"/>
    <property type="match status" value="1"/>
</dbReference>
<dbReference type="HAMAP" id="MF_01877">
    <property type="entry name" value="16SrRNA_methyltr_I"/>
    <property type="match status" value="1"/>
</dbReference>
<comment type="similarity">
    <text evidence="6">Belongs to the methyltransferase superfamily. RsmI family.</text>
</comment>
<dbReference type="Proteomes" id="UP000003011">
    <property type="component" value="Unassembled WGS sequence"/>
</dbReference>
<keyword evidence="9" id="KW-1185">Reference proteome</keyword>
<protein>
    <recommendedName>
        <fullName evidence="6">Ribosomal RNA small subunit methyltransferase I</fullName>
        <ecNumber evidence="6">2.1.1.198</ecNumber>
    </recommendedName>
    <alternativeName>
        <fullName evidence="6">16S rRNA 2'-O-ribose C1402 methyltransferase</fullName>
    </alternativeName>
    <alternativeName>
        <fullName evidence="6">rRNA (cytidine-2'-O-)-methyltransferase RsmI</fullName>
    </alternativeName>
</protein>
<comment type="subcellular location">
    <subcellularLocation>
        <location evidence="6">Cytoplasm</location>
    </subcellularLocation>
</comment>
<dbReference type="InterPro" id="IPR000878">
    <property type="entry name" value="4pyrrol_Mease"/>
</dbReference>
<dbReference type="RefSeq" id="WP_005542277.1">
    <property type="nucleotide sequence ID" value="NZ_JH378844.1"/>
</dbReference>
<dbReference type="NCBIfam" id="TIGR00096">
    <property type="entry name" value="16S rRNA (cytidine(1402)-2'-O)-methyltransferase"/>
    <property type="match status" value="1"/>
</dbReference>
<evidence type="ECO:0000259" key="7">
    <source>
        <dbReference type="Pfam" id="PF00590"/>
    </source>
</evidence>
<dbReference type="eggNOG" id="COG0313">
    <property type="taxonomic scope" value="Bacteria"/>
</dbReference>
<dbReference type="InterPro" id="IPR014777">
    <property type="entry name" value="4pyrrole_Mease_sub1"/>
</dbReference>
<dbReference type="Gene3D" id="3.30.950.10">
    <property type="entry name" value="Methyltransferase, Cobalt-precorrin-4 Transmethylase, Domain 2"/>
    <property type="match status" value="1"/>
</dbReference>
<organism evidence="8 9">
    <name type="scientific">Johnsonella ignava ATCC 51276</name>
    <dbReference type="NCBI Taxonomy" id="679200"/>
    <lineage>
        <taxon>Bacteria</taxon>
        <taxon>Bacillati</taxon>
        <taxon>Bacillota</taxon>
        <taxon>Clostridia</taxon>
        <taxon>Lachnospirales</taxon>
        <taxon>Lachnospiraceae</taxon>
        <taxon>Johnsonella</taxon>
    </lineage>
</organism>
<dbReference type="EC" id="2.1.1.198" evidence="6"/>
<dbReference type="InterPro" id="IPR014776">
    <property type="entry name" value="4pyrrole_Mease_sub2"/>
</dbReference>
<feature type="domain" description="Tetrapyrrole methylase" evidence="7">
    <location>
        <begin position="10"/>
        <end position="210"/>
    </location>
</feature>
<dbReference type="FunFam" id="3.30.950.10:FF:000002">
    <property type="entry name" value="Ribosomal RNA small subunit methyltransferase I"/>
    <property type="match status" value="1"/>
</dbReference>
<dbReference type="EMBL" id="ACZL01000052">
    <property type="protein sequence ID" value="EHI54597.1"/>
    <property type="molecule type" value="Genomic_DNA"/>
</dbReference>
<sequence length="288" mass="32915">MDIDIKKYGMIYAVATPIGNLADISLRALEVLRTVDFIACEDTRNTLKLLNHYNIHKPLTSYHKYNRIKKAYDIIKEVKKGKYAAFVTDAGMPAVSDPGEDLIRIAAQEKVAVSIIPGPSACLSALALSTFKTGNFVFEGFIPSEKKDRIKVFERLKTEERTIIIYEAPHRLLKTLNVLKDIFGENRRINLVRELTKKHEETLLTNFKDIISDCENGNYIPRGEYVLVIEGRPEEEVIAERSLQWERIDIALHVKMYEDSGMDRKTAIKQAAKDRGISKREVYNNLLK</sequence>
<accession>G5GKZ4</accession>
<dbReference type="STRING" id="679200.HMPREF9333_02239"/>
<evidence type="ECO:0000256" key="4">
    <source>
        <dbReference type="ARBA" id="ARBA00022679"/>
    </source>
</evidence>
<dbReference type="GO" id="GO:0070677">
    <property type="term" value="F:rRNA (cytosine-2'-O-)-methyltransferase activity"/>
    <property type="evidence" value="ECO:0007669"/>
    <property type="project" value="UniProtKB-UniRule"/>
</dbReference>
<dbReference type="Pfam" id="PF00590">
    <property type="entry name" value="TP_methylase"/>
    <property type="match status" value="1"/>
</dbReference>
<keyword evidence="5 6" id="KW-0949">S-adenosyl-L-methionine</keyword>
<name>G5GKZ4_9FIRM</name>
<keyword evidence="1 6" id="KW-0963">Cytoplasm</keyword>
<proteinExistence type="inferred from homology"/>
<dbReference type="PIRSF" id="PIRSF005917">
    <property type="entry name" value="MTase_YraL"/>
    <property type="match status" value="1"/>
</dbReference>
<dbReference type="InterPro" id="IPR008189">
    <property type="entry name" value="rRNA_ssu_MeTfrase_I"/>
</dbReference>
<evidence type="ECO:0000256" key="6">
    <source>
        <dbReference type="HAMAP-Rule" id="MF_01877"/>
    </source>
</evidence>
<dbReference type="GO" id="GO:0005737">
    <property type="term" value="C:cytoplasm"/>
    <property type="evidence" value="ECO:0007669"/>
    <property type="project" value="UniProtKB-SubCell"/>
</dbReference>
<dbReference type="PATRIC" id="fig|679200.3.peg.2354"/>
<evidence type="ECO:0000256" key="2">
    <source>
        <dbReference type="ARBA" id="ARBA00022552"/>
    </source>
</evidence>
<evidence type="ECO:0000256" key="5">
    <source>
        <dbReference type="ARBA" id="ARBA00022691"/>
    </source>
</evidence>